<dbReference type="EMBL" id="CP042817">
    <property type="protein sequence ID" value="QEJ99071.1"/>
    <property type="molecule type" value="Genomic_DNA"/>
</dbReference>
<evidence type="ECO:0000313" key="3">
    <source>
        <dbReference type="EMBL" id="QEJ99097.1"/>
    </source>
</evidence>
<dbReference type="Proteomes" id="UP000323594">
    <property type="component" value="Chromosome"/>
</dbReference>
<proteinExistence type="predicted"/>
<evidence type="ECO:0000313" key="2">
    <source>
        <dbReference type="EMBL" id="QEJ99082.1"/>
    </source>
</evidence>
<reference evidence="1 4" key="1">
    <citation type="submission" date="2019-08" db="EMBL/GenBank/DDBJ databases">
        <authorList>
            <person name="Kuhnert P."/>
        </authorList>
    </citation>
    <scope>NUCLEOTIDE SEQUENCE [LARGE SCALE GENOMIC DNA]</scope>
    <source>
        <strain evidence="1 4">B36.5</strain>
    </source>
</reference>
<dbReference type="RefSeq" id="WP_148879216.1">
    <property type="nucleotide sequence ID" value="NZ_CP042813.1"/>
</dbReference>
<gene>
    <name evidence="1" type="ORF">FUT82_14430</name>
    <name evidence="2" type="ORF">FUT82_14490</name>
    <name evidence="3" type="ORF">FUT82_14585</name>
</gene>
<accession>A0AAE6IW53</accession>
<organism evidence="1 4">
    <name type="scientific">Treponema phagedenis</name>
    <dbReference type="NCBI Taxonomy" id="162"/>
    <lineage>
        <taxon>Bacteria</taxon>
        <taxon>Pseudomonadati</taxon>
        <taxon>Spirochaetota</taxon>
        <taxon>Spirochaetia</taxon>
        <taxon>Spirochaetales</taxon>
        <taxon>Treponemataceae</taxon>
        <taxon>Treponema</taxon>
    </lineage>
</organism>
<dbReference type="EMBL" id="CP042817">
    <property type="protein sequence ID" value="QEJ99082.1"/>
    <property type="molecule type" value="Genomic_DNA"/>
</dbReference>
<dbReference type="EMBL" id="CP042817">
    <property type="protein sequence ID" value="QEJ99097.1"/>
    <property type="molecule type" value="Genomic_DNA"/>
</dbReference>
<evidence type="ECO:0000313" key="4">
    <source>
        <dbReference type="Proteomes" id="UP000323594"/>
    </source>
</evidence>
<dbReference type="AlphaFoldDB" id="A0AAE6IW53"/>
<name>A0AAE6IW53_TREPH</name>
<evidence type="ECO:0000313" key="1">
    <source>
        <dbReference type="EMBL" id="QEJ99071.1"/>
    </source>
</evidence>
<sequence length="88" mass="10392">MRHVFSFEGGEYLSSMGASWFISYAYYDKVDKSQTKWLAVDIVDQRISLYKRTDKYHIKWLEEVCNMQDAKLNTNTLGLDANEIKRMV</sequence>
<protein>
    <submittedName>
        <fullName evidence="1">Uncharacterized protein</fullName>
    </submittedName>
</protein>
<dbReference type="GeneID" id="57752272"/>